<evidence type="ECO:0000256" key="1">
    <source>
        <dbReference type="SAM" id="MobiDB-lite"/>
    </source>
</evidence>
<feature type="region of interest" description="Disordered" evidence="1">
    <location>
        <begin position="73"/>
        <end position="105"/>
    </location>
</feature>
<proteinExistence type="predicted"/>
<keyword evidence="4" id="KW-1185">Reference proteome</keyword>
<dbReference type="Proteomes" id="UP000499080">
    <property type="component" value="Unassembled WGS sequence"/>
</dbReference>
<gene>
    <name evidence="3" type="ORF">AVEN_193203_1</name>
</gene>
<keyword evidence="2" id="KW-0472">Membrane</keyword>
<reference evidence="3 4" key="1">
    <citation type="journal article" date="2019" name="Sci. Rep.">
        <title>Orb-weaving spider Araneus ventricosus genome elucidates the spidroin gene catalogue.</title>
        <authorList>
            <person name="Kono N."/>
            <person name="Nakamura H."/>
            <person name="Ohtoshi R."/>
            <person name="Moran D.A.P."/>
            <person name="Shinohara A."/>
            <person name="Yoshida Y."/>
            <person name="Fujiwara M."/>
            <person name="Mori M."/>
            <person name="Tomita M."/>
            <person name="Arakawa K."/>
        </authorList>
    </citation>
    <scope>NUCLEOTIDE SEQUENCE [LARGE SCALE GENOMIC DNA]</scope>
</reference>
<dbReference type="AlphaFoldDB" id="A0A4Y2B2R1"/>
<keyword evidence="2" id="KW-1133">Transmembrane helix</keyword>
<feature type="transmembrane region" description="Helical" evidence="2">
    <location>
        <begin position="47"/>
        <end position="68"/>
    </location>
</feature>
<keyword evidence="2" id="KW-0812">Transmembrane</keyword>
<dbReference type="EMBL" id="BGPR01000044">
    <property type="protein sequence ID" value="GBL85759.1"/>
    <property type="molecule type" value="Genomic_DNA"/>
</dbReference>
<evidence type="ECO:0000256" key="2">
    <source>
        <dbReference type="SAM" id="Phobius"/>
    </source>
</evidence>
<accession>A0A4Y2B2R1</accession>
<feature type="compositionally biased region" description="Polar residues" evidence="1">
    <location>
        <begin position="90"/>
        <end position="105"/>
    </location>
</feature>
<organism evidence="3 4">
    <name type="scientific">Araneus ventricosus</name>
    <name type="common">Orbweaver spider</name>
    <name type="synonym">Epeira ventricosa</name>
    <dbReference type="NCBI Taxonomy" id="182803"/>
    <lineage>
        <taxon>Eukaryota</taxon>
        <taxon>Metazoa</taxon>
        <taxon>Ecdysozoa</taxon>
        <taxon>Arthropoda</taxon>
        <taxon>Chelicerata</taxon>
        <taxon>Arachnida</taxon>
        <taxon>Araneae</taxon>
        <taxon>Araneomorphae</taxon>
        <taxon>Entelegynae</taxon>
        <taxon>Araneoidea</taxon>
        <taxon>Araneidae</taxon>
        <taxon>Araneus</taxon>
    </lineage>
</organism>
<comment type="caution">
    <text evidence="3">The sequence shown here is derived from an EMBL/GenBank/DDBJ whole genome shotgun (WGS) entry which is preliminary data.</text>
</comment>
<sequence>MDRARRAFDVARRNAERFKEQKNKHPSDKIIDPHLENKRSSIRKKRFNYSQFSSYFFSMFLVEINQIITTNKDKPKSTRSFYYPEDGYKKSNSLSPQRKTNSLNR</sequence>
<evidence type="ECO:0000313" key="4">
    <source>
        <dbReference type="Proteomes" id="UP000499080"/>
    </source>
</evidence>
<protein>
    <submittedName>
        <fullName evidence="3">Uncharacterized protein</fullName>
    </submittedName>
</protein>
<evidence type="ECO:0000313" key="3">
    <source>
        <dbReference type="EMBL" id="GBL85759.1"/>
    </source>
</evidence>
<name>A0A4Y2B2R1_ARAVE</name>